<protein>
    <submittedName>
        <fullName evidence="1">Uncharacterized protein</fullName>
    </submittedName>
</protein>
<name>A0A016UXC9_9BILA</name>
<dbReference type="AlphaFoldDB" id="A0A016UXC9"/>
<comment type="caution">
    <text evidence="1">The sequence shown here is derived from an EMBL/GenBank/DDBJ whole genome shotgun (WGS) entry which is preliminary data.</text>
</comment>
<organism evidence="1 2">
    <name type="scientific">Ancylostoma ceylanicum</name>
    <dbReference type="NCBI Taxonomy" id="53326"/>
    <lineage>
        <taxon>Eukaryota</taxon>
        <taxon>Metazoa</taxon>
        <taxon>Ecdysozoa</taxon>
        <taxon>Nematoda</taxon>
        <taxon>Chromadorea</taxon>
        <taxon>Rhabditida</taxon>
        <taxon>Rhabditina</taxon>
        <taxon>Rhabditomorpha</taxon>
        <taxon>Strongyloidea</taxon>
        <taxon>Ancylostomatidae</taxon>
        <taxon>Ancylostomatinae</taxon>
        <taxon>Ancylostoma</taxon>
    </lineage>
</organism>
<sequence>MVSSIPKCFRPRRDRLENKKKLSPSSVDIGAVVDIPSSSTDTENDPPLATPLLLLFARVTRLVYLFVAAIACPQAREELSPPRVTRSMHELIAAAEEESSPPTITMSPGATAVQDVVLERHEETKLDESTANGKPTVVETSEVVESCGCPVNLKAVKDAVNDLPEEYKEAARTSSLVFVSLMGLFFSIVLYRYLRHLYMPEPEGFFCHTFAWLFAPLFDALCEVQPPGGFFHEMFHESSVLAGELQDAFSHFISSIFDGFHAMGMIFSKMIEGIFGNLDYGIHELLENVRENLAFLIRFCGQVVHAILHAFASSIAAFADSISNTFHSMTQNTEQSSGFFS</sequence>
<accession>A0A016UXC9</accession>
<dbReference type="OrthoDB" id="5818996at2759"/>
<reference evidence="2" key="1">
    <citation type="journal article" date="2015" name="Nat. Genet.">
        <title>The genome and transcriptome of the zoonotic hookworm Ancylostoma ceylanicum identify infection-specific gene families.</title>
        <authorList>
            <person name="Schwarz E.M."/>
            <person name="Hu Y."/>
            <person name="Antoshechkin I."/>
            <person name="Miller M.M."/>
            <person name="Sternberg P.W."/>
            <person name="Aroian R.V."/>
        </authorList>
    </citation>
    <scope>NUCLEOTIDE SEQUENCE</scope>
    <source>
        <strain evidence="2">HY135</strain>
    </source>
</reference>
<evidence type="ECO:0000313" key="1">
    <source>
        <dbReference type="EMBL" id="EYC19118.1"/>
    </source>
</evidence>
<keyword evidence="2" id="KW-1185">Reference proteome</keyword>
<gene>
    <name evidence="1" type="primary">Acey_s0025.g1181</name>
    <name evidence="1" type="synonym">Acey-F54C8.6</name>
    <name evidence="1" type="ORF">Y032_0025g1181</name>
</gene>
<dbReference type="Proteomes" id="UP000024635">
    <property type="component" value="Unassembled WGS sequence"/>
</dbReference>
<evidence type="ECO:0000313" key="2">
    <source>
        <dbReference type="Proteomes" id="UP000024635"/>
    </source>
</evidence>
<dbReference type="EMBL" id="JARK01001361">
    <property type="protein sequence ID" value="EYC19118.1"/>
    <property type="molecule type" value="Genomic_DNA"/>
</dbReference>
<proteinExistence type="predicted"/>